<accession>A0A7G9G9I5</accession>
<dbReference type="KEGG" id="whj:H9Q79_11035"/>
<dbReference type="Proteomes" id="UP000515860">
    <property type="component" value="Chromosome"/>
</dbReference>
<dbReference type="AlphaFoldDB" id="A0A7G9G9I5"/>
<sequence>MLCVQNGILHTMESQGTIRADLLAEEGKIIRIEEHIAPPEQAEILDAAGFHVYPGLIDAHSHIGIAEEKIGTQGDDSNEGTNPVTPWLRAIDAINPMDSAFHNAIAAGITGVMVGPGSANPIAGQFAFIKTSGRGVEDMAVLAPAAIKIAFGENPKANYGGDGNMPSTRMGIAALIREELFNARLYFEQEDNEYPDFRKECYRPLFERKIPLKAHVHRTDDIFTAIRIAQEFDLDLTLDHCTEGHLIAEQIADSGFPAIVGPSLSSRSKIEVEQSDFQTPGALARAGVLVALTTDHPVSRIQHLPLCAALAAKRGLGEEEAMRAITINAARICRVDHRLGSLKVGKDADLAIFDGDPLVIKRDACATVINGRIVYKERM</sequence>
<protein>
    <submittedName>
        <fullName evidence="2">Amidohydrolase</fullName>
    </submittedName>
</protein>
<dbReference type="Gene3D" id="3.20.20.140">
    <property type="entry name" value="Metal-dependent hydrolases"/>
    <property type="match status" value="1"/>
</dbReference>
<dbReference type="CDD" id="cd01309">
    <property type="entry name" value="Met_dep_hydrolase_C"/>
    <property type="match status" value="1"/>
</dbReference>
<evidence type="ECO:0000259" key="1">
    <source>
        <dbReference type="Pfam" id="PF07969"/>
    </source>
</evidence>
<evidence type="ECO:0000313" key="3">
    <source>
        <dbReference type="Proteomes" id="UP000515860"/>
    </source>
</evidence>
<dbReference type="SUPFAM" id="SSF51556">
    <property type="entry name" value="Metallo-dependent hydrolases"/>
    <property type="match status" value="1"/>
</dbReference>
<dbReference type="PANTHER" id="PTHR43135:SF3">
    <property type="entry name" value="ALPHA-D-RIBOSE 1-METHYLPHOSPHONATE 5-TRIPHOSPHATE DIPHOSPHATASE"/>
    <property type="match status" value="1"/>
</dbReference>
<gene>
    <name evidence="2" type="ORF">H9Q79_11035</name>
</gene>
<dbReference type="InterPro" id="IPR011059">
    <property type="entry name" value="Metal-dep_hydrolase_composite"/>
</dbReference>
<keyword evidence="3" id="KW-1185">Reference proteome</keyword>
<dbReference type="SUPFAM" id="SSF51338">
    <property type="entry name" value="Composite domain of metallo-dependent hydrolases"/>
    <property type="match status" value="1"/>
</dbReference>
<organism evidence="2 3">
    <name type="scientific">Wansuia hejianensis</name>
    <dbReference type="NCBI Taxonomy" id="2763667"/>
    <lineage>
        <taxon>Bacteria</taxon>
        <taxon>Bacillati</taxon>
        <taxon>Bacillota</taxon>
        <taxon>Clostridia</taxon>
        <taxon>Lachnospirales</taxon>
        <taxon>Lachnospiraceae</taxon>
        <taxon>Wansuia</taxon>
    </lineage>
</organism>
<evidence type="ECO:0000313" key="2">
    <source>
        <dbReference type="EMBL" id="QNM07467.1"/>
    </source>
</evidence>
<dbReference type="GO" id="GO:0016810">
    <property type="term" value="F:hydrolase activity, acting on carbon-nitrogen (but not peptide) bonds"/>
    <property type="evidence" value="ECO:0007669"/>
    <property type="project" value="InterPro"/>
</dbReference>
<dbReference type="EMBL" id="CP060635">
    <property type="protein sequence ID" value="QNM07467.1"/>
    <property type="molecule type" value="Genomic_DNA"/>
</dbReference>
<name>A0A7G9G9I5_9FIRM</name>
<proteinExistence type="predicted"/>
<dbReference type="RefSeq" id="WP_249328293.1">
    <property type="nucleotide sequence ID" value="NZ_CP060635.1"/>
</dbReference>
<reference evidence="2 3" key="1">
    <citation type="submission" date="2020-08" db="EMBL/GenBank/DDBJ databases">
        <authorList>
            <person name="Liu C."/>
            <person name="Sun Q."/>
        </authorList>
    </citation>
    <scope>NUCLEOTIDE SEQUENCE [LARGE SCALE GENOMIC DNA]</scope>
    <source>
        <strain evidence="2 3">NSJ-29</strain>
    </source>
</reference>
<dbReference type="Pfam" id="PF07969">
    <property type="entry name" value="Amidohydro_3"/>
    <property type="match status" value="1"/>
</dbReference>
<dbReference type="InterPro" id="IPR013108">
    <property type="entry name" value="Amidohydro_3"/>
</dbReference>
<keyword evidence="2" id="KW-0378">Hydrolase</keyword>
<dbReference type="InterPro" id="IPR051781">
    <property type="entry name" value="Metallo-dep_Hydrolase"/>
</dbReference>
<dbReference type="InterPro" id="IPR032466">
    <property type="entry name" value="Metal_Hydrolase"/>
</dbReference>
<dbReference type="PANTHER" id="PTHR43135">
    <property type="entry name" value="ALPHA-D-RIBOSE 1-METHYLPHOSPHONATE 5-TRIPHOSPHATE DIPHOSPHATASE"/>
    <property type="match status" value="1"/>
</dbReference>
<feature type="domain" description="Amidohydrolase 3" evidence="1">
    <location>
        <begin position="266"/>
        <end position="375"/>
    </location>
</feature>